<sequence length="167" mass="18347">MKKYLFISVIALLSACQPSGKKSETITDTKDATSNAQLTDTAKVYNAYLKVKDHLVKTDGKAVQQSADSLAQTLSAIKGCKEAEELATKMAATNDIKSQRTLFLQVSQDVIPLVKGIKNPQSPIYVAYCPMTNEGKGGYWLSAQKEIKNPYYGDEMLECGEVKEEIK</sequence>
<accession>A0A917N1R9</accession>
<comment type="caution">
    <text evidence="2">The sequence shown here is derived from an EMBL/GenBank/DDBJ whole genome shotgun (WGS) entry which is preliminary data.</text>
</comment>
<name>A0A917N1R9_9SPHI</name>
<dbReference type="EMBL" id="BMDO01000006">
    <property type="protein sequence ID" value="GGI51171.1"/>
    <property type="molecule type" value="Genomic_DNA"/>
</dbReference>
<dbReference type="Proteomes" id="UP000662074">
    <property type="component" value="Unassembled WGS sequence"/>
</dbReference>
<evidence type="ECO:0000313" key="2">
    <source>
        <dbReference type="EMBL" id="GGI51171.1"/>
    </source>
</evidence>
<evidence type="ECO:0000313" key="3">
    <source>
        <dbReference type="Proteomes" id="UP000662074"/>
    </source>
</evidence>
<keyword evidence="3" id="KW-1185">Reference proteome</keyword>
<gene>
    <name evidence="2" type="ORF">GCM10011425_23830</name>
</gene>
<dbReference type="Pfam" id="PF11827">
    <property type="entry name" value="DUF3347"/>
    <property type="match status" value="1"/>
</dbReference>
<organism evidence="2 3">
    <name type="scientific">Mucilaginibacter galii</name>
    <dbReference type="NCBI Taxonomy" id="2005073"/>
    <lineage>
        <taxon>Bacteria</taxon>
        <taxon>Pseudomonadati</taxon>
        <taxon>Bacteroidota</taxon>
        <taxon>Sphingobacteriia</taxon>
        <taxon>Sphingobacteriales</taxon>
        <taxon>Sphingobacteriaceae</taxon>
        <taxon>Mucilaginibacter</taxon>
    </lineage>
</organism>
<reference evidence="2" key="2">
    <citation type="submission" date="2020-09" db="EMBL/GenBank/DDBJ databases">
        <authorList>
            <person name="Sun Q."/>
            <person name="Sedlacek I."/>
        </authorList>
    </citation>
    <scope>NUCLEOTIDE SEQUENCE</scope>
    <source>
        <strain evidence="2">CCM 8711</strain>
    </source>
</reference>
<dbReference type="AlphaFoldDB" id="A0A917N1R9"/>
<proteinExistence type="predicted"/>
<evidence type="ECO:0000259" key="1">
    <source>
        <dbReference type="Pfam" id="PF11827"/>
    </source>
</evidence>
<dbReference type="RefSeq" id="WP_188417023.1">
    <property type="nucleotide sequence ID" value="NZ_BMDO01000006.1"/>
</dbReference>
<dbReference type="PROSITE" id="PS51257">
    <property type="entry name" value="PROKAR_LIPOPROTEIN"/>
    <property type="match status" value="1"/>
</dbReference>
<reference evidence="2" key="1">
    <citation type="journal article" date="2014" name="Int. J. Syst. Evol. Microbiol.">
        <title>Complete genome sequence of Corynebacterium casei LMG S-19264T (=DSM 44701T), isolated from a smear-ripened cheese.</title>
        <authorList>
            <consortium name="US DOE Joint Genome Institute (JGI-PGF)"/>
            <person name="Walter F."/>
            <person name="Albersmeier A."/>
            <person name="Kalinowski J."/>
            <person name="Ruckert C."/>
        </authorList>
    </citation>
    <scope>NUCLEOTIDE SEQUENCE</scope>
    <source>
        <strain evidence="2">CCM 8711</strain>
    </source>
</reference>
<feature type="domain" description="DUF3347" evidence="1">
    <location>
        <begin position="44"/>
        <end position="119"/>
    </location>
</feature>
<dbReference type="InterPro" id="IPR021782">
    <property type="entry name" value="DUF3347"/>
</dbReference>
<protein>
    <recommendedName>
        <fullName evidence="1">DUF3347 domain-containing protein</fullName>
    </recommendedName>
</protein>